<gene>
    <name evidence="1" type="ORF">IPJ48_05220</name>
</gene>
<protein>
    <submittedName>
        <fullName evidence="1">Uncharacterized protein</fullName>
    </submittedName>
</protein>
<evidence type="ECO:0000313" key="2">
    <source>
        <dbReference type="Proteomes" id="UP000886602"/>
    </source>
</evidence>
<dbReference type="EMBL" id="JADJNC010000007">
    <property type="protein sequence ID" value="MBK7422530.1"/>
    <property type="molecule type" value="Genomic_DNA"/>
</dbReference>
<comment type="caution">
    <text evidence="1">The sequence shown here is derived from an EMBL/GenBank/DDBJ whole genome shotgun (WGS) entry which is preliminary data.</text>
</comment>
<dbReference type="AlphaFoldDB" id="A0A9D7F5M5"/>
<accession>A0A9D7F5M5</accession>
<name>A0A9D7F5M5_9RHOO</name>
<sequence length="62" mass="6761">MAKLTVKELESLTIVDVGKRLTDEHSLFGVAKSKGKVLLFCFVGDTGSMAKLHDYTCGTWPS</sequence>
<proteinExistence type="predicted"/>
<organism evidence="1 2">
    <name type="scientific">Candidatus Propionivibrio dominans</name>
    <dbReference type="NCBI Taxonomy" id="2954373"/>
    <lineage>
        <taxon>Bacteria</taxon>
        <taxon>Pseudomonadati</taxon>
        <taxon>Pseudomonadota</taxon>
        <taxon>Betaproteobacteria</taxon>
        <taxon>Rhodocyclales</taxon>
        <taxon>Rhodocyclaceae</taxon>
        <taxon>Propionivibrio</taxon>
    </lineage>
</organism>
<evidence type="ECO:0000313" key="1">
    <source>
        <dbReference type="EMBL" id="MBK7422530.1"/>
    </source>
</evidence>
<reference evidence="1" key="1">
    <citation type="submission" date="2020-10" db="EMBL/GenBank/DDBJ databases">
        <title>Connecting structure to function with the recovery of over 1000 high-quality activated sludge metagenome-assembled genomes encoding full-length rRNA genes using long-read sequencing.</title>
        <authorList>
            <person name="Singleton C.M."/>
            <person name="Petriglieri F."/>
            <person name="Kristensen J.M."/>
            <person name="Kirkegaard R.H."/>
            <person name="Michaelsen T.Y."/>
            <person name="Andersen M.H."/>
            <person name="Karst S.M."/>
            <person name="Dueholm M.S."/>
            <person name="Nielsen P.H."/>
            <person name="Albertsen M."/>
        </authorList>
    </citation>
    <scope>NUCLEOTIDE SEQUENCE</scope>
    <source>
        <strain evidence="1">EsbW_18-Q3-R4-48_MAXAC.044</strain>
    </source>
</reference>
<dbReference type="Proteomes" id="UP000886602">
    <property type="component" value="Unassembled WGS sequence"/>
</dbReference>